<evidence type="ECO:0000256" key="4">
    <source>
        <dbReference type="ARBA" id="ARBA00022475"/>
    </source>
</evidence>
<name>E3EAL5_PAEPS</name>
<dbReference type="GO" id="GO:0015920">
    <property type="term" value="P:lipopolysaccharide transport"/>
    <property type="evidence" value="ECO:0007669"/>
    <property type="project" value="TreeGrafter"/>
</dbReference>
<feature type="transmembrane region" description="Helical" evidence="8">
    <location>
        <begin position="258"/>
        <end position="284"/>
    </location>
</feature>
<dbReference type="HOGENOM" id="CLU_596786_0_0_9"/>
<evidence type="ECO:0000256" key="8">
    <source>
        <dbReference type="RuleBase" id="RU361157"/>
    </source>
</evidence>
<evidence type="ECO:0000259" key="9">
    <source>
        <dbReference type="PROSITE" id="PS51012"/>
    </source>
</evidence>
<dbReference type="eggNOG" id="COG1682">
    <property type="taxonomic scope" value="Bacteria"/>
</dbReference>
<dbReference type="PANTHER" id="PTHR30413:SF10">
    <property type="entry name" value="CAPSULE POLYSACCHARIDE EXPORT INNER-MEMBRANE PROTEIN CTRC"/>
    <property type="match status" value="1"/>
</dbReference>
<feature type="transmembrane region" description="Helical" evidence="8">
    <location>
        <begin position="368"/>
        <end position="389"/>
    </location>
</feature>
<proteinExistence type="inferred from homology"/>
<dbReference type="PROSITE" id="PS51012">
    <property type="entry name" value="ABC_TM2"/>
    <property type="match status" value="1"/>
</dbReference>
<evidence type="ECO:0000256" key="3">
    <source>
        <dbReference type="ARBA" id="ARBA00022448"/>
    </source>
</evidence>
<evidence type="ECO:0000256" key="2">
    <source>
        <dbReference type="ARBA" id="ARBA00007783"/>
    </source>
</evidence>
<feature type="transmembrane region" description="Helical" evidence="8">
    <location>
        <begin position="7"/>
        <end position="27"/>
    </location>
</feature>
<dbReference type="GO" id="GO:0005886">
    <property type="term" value="C:plasma membrane"/>
    <property type="evidence" value="ECO:0007669"/>
    <property type="project" value="UniProtKB-SubCell"/>
</dbReference>
<dbReference type="PANTHER" id="PTHR30413">
    <property type="entry name" value="INNER MEMBRANE TRANSPORT PERMEASE"/>
    <property type="match status" value="1"/>
</dbReference>
<gene>
    <name evidence="10" type="primary">rfbA5</name>
    <name evidence="10" type="ORF">PPSC2_22700</name>
</gene>
<evidence type="ECO:0000313" key="11">
    <source>
        <dbReference type="Proteomes" id="UP000006868"/>
    </source>
</evidence>
<dbReference type="PATRIC" id="fig|886882.15.peg.4807"/>
<dbReference type="InterPro" id="IPR013525">
    <property type="entry name" value="ABC2_TM"/>
</dbReference>
<dbReference type="Proteomes" id="UP000006868">
    <property type="component" value="Chromosome"/>
</dbReference>
<evidence type="ECO:0000256" key="5">
    <source>
        <dbReference type="ARBA" id="ARBA00022692"/>
    </source>
</evidence>
<keyword evidence="4 8" id="KW-1003">Cell membrane</keyword>
<organism evidence="10 11">
    <name type="scientific">Paenibacillus polymyxa (strain SC2)</name>
    <name type="common">Bacillus polymyxa</name>
    <dbReference type="NCBI Taxonomy" id="886882"/>
    <lineage>
        <taxon>Bacteria</taxon>
        <taxon>Bacillati</taxon>
        <taxon>Bacillota</taxon>
        <taxon>Bacilli</taxon>
        <taxon>Bacillales</taxon>
        <taxon>Paenibacillaceae</taxon>
        <taxon>Paenibacillus</taxon>
    </lineage>
</organism>
<reference evidence="10 11" key="1">
    <citation type="journal article" date="2011" name="J. Bacteriol.">
        <title>Complete genome sequence of Paenibacillus polymyxa SC2, a strain of plant growth-promoting Rhizobacterium with broad-spectrum antimicrobial activity.</title>
        <authorList>
            <person name="Ma M."/>
            <person name="Wang C."/>
            <person name="Ding Y."/>
            <person name="Li L."/>
            <person name="Shen D."/>
            <person name="Jiang X."/>
            <person name="Guan D."/>
            <person name="Cao F."/>
            <person name="Chen H."/>
            <person name="Feng R."/>
            <person name="Wang X."/>
            <person name="Ge Y."/>
            <person name="Yao L."/>
            <person name="Bing X."/>
            <person name="Yang X."/>
            <person name="Li J."/>
            <person name="Du B."/>
        </authorList>
    </citation>
    <scope>NUCLEOTIDE SEQUENCE [LARGE SCALE GENOMIC DNA]</scope>
    <source>
        <strain evidence="10 11">SC2</strain>
    </source>
</reference>
<keyword evidence="7 8" id="KW-0472">Membrane</keyword>
<comment type="subcellular location">
    <subcellularLocation>
        <location evidence="1 8">Cell membrane</location>
        <topology evidence="1 8">Multi-pass membrane protein</topology>
    </subcellularLocation>
</comment>
<feature type="transmembrane region" description="Helical" evidence="8">
    <location>
        <begin position="173"/>
        <end position="190"/>
    </location>
</feature>
<keyword evidence="6 8" id="KW-1133">Transmembrane helix</keyword>
<dbReference type="EMBL" id="CP002213">
    <property type="protein sequence ID" value="ADO58773.1"/>
    <property type="molecule type" value="Genomic_DNA"/>
</dbReference>
<sequence length="455" mass="52732">MKLLKQIILLVLTIAFMLFCFRTLQLYDRFHSDVDFSIEVKADHADDYQVFYTAGTNEWAEDSSIHQVYDKVGSWVRLHYTIPSDTTKLRLDVGSKKSHIELRNMSIKAYSTYDTHFTDLAFIDVQQIKVKDKLNNSVAMITNGSDPYFSFNSAPIISKALSGTNYFKTSKNILMSLIAGLLIYFIARYLRGTMCFTGRILTEPRLVSSLARNDFKTKYAASYLGVVWGFVTPLLTIVTYWFVFQVGLRSGNVAEVPFILWFIAGIVPWFFFSEALSGSTNVFAEYSYLVKKVVFKIELLPSVKIISSLYVHLFFILFIFAVYGIYGYTPTLYSLQLIYYLFSMVVLVYSLSLLTSSIVLFFKDLNQIISIILTIGFWFTPIGWSVTMLPDFWRNIFKLNPMYYIVQGFRDTFIDHILFYERPYQFVYFWILCLAILTLGTKVFKKLKPHFSDVI</sequence>
<dbReference type="RefSeq" id="WP_013373312.1">
    <property type="nucleotide sequence ID" value="NC_014622.2"/>
</dbReference>
<accession>E3EAL5</accession>
<dbReference type="KEGG" id="ppm:PPSC2_22700"/>
<dbReference type="GO" id="GO:0140359">
    <property type="term" value="F:ABC-type transporter activity"/>
    <property type="evidence" value="ECO:0007669"/>
    <property type="project" value="InterPro"/>
</dbReference>
<protein>
    <recommendedName>
        <fullName evidence="8">Transport permease protein</fullName>
    </recommendedName>
</protein>
<feature type="transmembrane region" description="Helical" evidence="8">
    <location>
        <begin position="426"/>
        <end position="444"/>
    </location>
</feature>
<dbReference type="Pfam" id="PF01061">
    <property type="entry name" value="ABC2_membrane"/>
    <property type="match status" value="1"/>
</dbReference>
<evidence type="ECO:0000256" key="6">
    <source>
        <dbReference type="ARBA" id="ARBA00022989"/>
    </source>
</evidence>
<feature type="transmembrane region" description="Helical" evidence="8">
    <location>
        <begin position="338"/>
        <end position="361"/>
    </location>
</feature>
<comment type="similarity">
    <text evidence="2 8">Belongs to the ABC-2 integral membrane protein family.</text>
</comment>
<dbReference type="AlphaFoldDB" id="E3EAL5"/>
<dbReference type="InterPro" id="IPR047817">
    <property type="entry name" value="ABC2_TM_bact-type"/>
</dbReference>
<feature type="domain" description="ABC transmembrane type-2" evidence="9">
    <location>
        <begin position="224"/>
        <end position="447"/>
    </location>
</feature>
<evidence type="ECO:0000256" key="7">
    <source>
        <dbReference type="ARBA" id="ARBA00023136"/>
    </source>
</evidence>
<evidence type="ECO:0000313" key="10">
    <source>
        <dbReference type="EMBL" id="ADO58773.1"/>
    </source>
</evidence>
<evidence type="ECO:0000256" key="1">
    <source>
        <dbReference type="ARBA" id="ARBA00004651"/>
    </source>
</evidence>
<feature type="transmembrane region" description="Helical" evidence="8">
    <location>
        <begin position="305"/>
        <end position="326"/>
    </location>
</feature>
<keyword evidence="5 8" id="KW-0812">Transmembrane</keyword>
<feature type="transmembrane region" description="Helical" evidence="8">
    <location>
        <begin position="220"/>
        <end position="243"/>
    </location>
</feature>
<keyword evidence="3 8" id="KW-0813">Transport</keyword>